<gene>
    <name evidence="1" type="ORF">F5X71_30710</name>
</gene>
<reference evidence="1 2" key="1">
    <citation type="journal article" date="2019" name="ACS Chem. Biol.">
        <title>Identification and Mobilization of a Cryptic Antibiotic Biosynthesis Gene Locus from a Human-Pathogenic Nocardia Isolate.</title>
        <authorList>
            <person name="Herisse M."/>
            <person name="Ishida K."/>
            <person name="Porter J.L."/>
            <person name="Howden B."/>
            <person name="Hertweck C."/>
            <person name="Stinear T.P."/>
            <person name="Pidot S.J."/>
        </authorList>
    </citation>
    <scope>NUCLEOTIDE SEQUENCE [LARGE SCALE GENOMIC DNA]</scope>
    <source>
        <strain evidence="1 2">AUSMDU00024985</strain>
    </source>
</reference>
<dbReference type="RefSeq" id="WP_167465145.1">
    <property type="nucleotide sequence ID" value="NZ_CP046171.1"/>
</dbReference>
<dbReference type="Proteomes" id="UP000501705">
    <property type="component" value="Chromosome"/>
</dbReference>
<sequence>MRKFSGTRPSDDAARIIATTISDAHAEQHALHRSHSGRLAYQHTASHELLLLAASTVVRIR</sequence>
<organism evidence="1 2">
    <name type="scientific">Nocardia brasiliensis</name>
    <dbReference type="NCBI Taxonomy" id="37326"/>
    <lineage>
        <taxon>Bacteria</taxon>
        <taxon>Bacillati</taxon>
        <taxon>Actinomycetota</taxon>
        <taxon>Actinomycetes</taxon>
        <taxon>Mycobacteriales</taxon>
        <taxon>Nocardiaceae</taxon>
        <taxon>Nocardia</taxon>
    </lineage>
</organism>
<dbReference type="AlphaFoldDB" id="A0A6G9XZ19"/>
<evidence type="ECO:0000313" key="2">
    <source>
        <dbReference type="Proteomes" id="UP000501705"/>
    </source>
</evidence>
<proteinExistence type="predicted"/>
<name>A0A6G9XZ19_NOCBR</name>
<evidence type="ECO:0000313" key="1">
    <source>
        <dbReference type="EMBL" id="QIS06097.1"/>
    </source>
</evidence>
<dbReference type="EMBL" id="CP046171">
    <property type="protein sequence ID" value="QIS06097.1"/>
    <property type="molecule type" value="Genomic_DNA"/>
</dbReference>
<protein>
    <submittedName>
        <fullName evidence="1">Uncharacterized protein</fullName>
    </submittedName>
</protein>
<accession>A0A6G9XZ19</accession>